<feature type="compositionally biased region" description="Polar residues" evidence="1">
    <location>
        <begin position="1"/>
        <end position="14"/>
    </location>
</feature>
<protein>
    <submittedName>
        <fullName evidence="2">Uncharacterized protein</fullName>
    </submittedName>
</protein>
<feature type="compositionally biased region" description="Low complexity" evidence="1">
    <location>
        <begin position="21"/>
        <end position="30"/>
    </location>
</feature>
<organism evidence="2 3">
    <name type="scientific">Vigna unguiculata</name>
    <name type="common">Cowpea</name>
    <dbReference type="NCBI Taxonomy" id="3917"/>
    <lineage>
        <taxon>Eukaryota</taxon>
        <taxon>Viridiplantae</taxon>
        <taxon>Streptophyta</taxon>
        <taxon>Embryophyta</taxon>
        <taxon>Tracheophyta</taxon>
        <taxon>Spermatophyta</taxon>
        <taxon>Magnoliopsida</taxon>
        <taxon>eudicotyledons</taxon>
        <taxon>Gunneridae</taxon>
        <taxon>Pentapetalae</taxon>
        <taxon>rosids</taxon>
        <taxon>fabids</taxon>
        <taxon>Fabales</taxon>
        <taxon>Fabaceae</taxon>
        <taxon>Papilionoideae</taxon>
        <taxon>50 kb inversion clade</taxon>
        <taxon>NPAAA clade</taxon>
        <taxon>indigoferoid/millettioid clade</taxon>
        <taxon>Phaseoleae</taxon>
        <taxon>Vigna</taxon>
    </lineage>
</organism>
<dbReference type="AlphaFoldDB" id="A0A4D6L176"/>
<dbReference type="EMBL" id="CP039346">
    <property type="protein sequence ID" value="QCD82247.1"/>
    <property type="molecule type" value="Genomic_DNA"/>
</dbReference>
<accession>A0A4D6L176</accession>
<keyword evidence="3" id="KW-1185">Reference proteome</keyword>
<dbReference type="Proteomes" id="UP000501690">
    <property type="component" value="Linkage Group LG2"/>
</dbReference>
<evidence type="ECO:0000256" key="1">
    <source>
        <dbReference type="SAM" id="MobiDB-lite"/>
    </source>
</evidence>
<feature type="region of interest" description="Disordered" evidence="1">
    <location>
        <begin position="1"/>
        <end position="51"/>
    </location>
</feature>
<dbReference type="Gramene" id="Vigun03g238550.1.v1.2">
    <property type="protein sequence ID" value="Vigun03g238550.1.v1.2.CDS.1"/>
    <property type="gene ID" value="Vigun03g238550.v1.2"/>
</dbReference>
<feature type="compositionally biased region" description="Polar residues" evidence="1">
    <location>
        <begin position="40"/>
        <end position="51"/>
    </location>
</feature>
<evidence type="ECO:0000313" key="3">
    <source>
        <dbReference type="Proteomes" id="UP000501690"/>
    </source>
</evidence>
<gene>
    <name evidence="2" type="ORF">DEO72_LG2g2582</name>
</gene>
<proteinExistence type="predicted"/>
<reference evidence="2 3" key="1">
    <citation type="submission" date="2019-04" db="EMBL/GenBank/DDBJ databases">
        <title>An improved genome assembly and genetic linkage map for asparagus bean, Vigna unguiculata ssp. sesquipedialis.</title>
        <authorList>
            <person name="Xia Q."/>
            <person name="Zhang R."/>
            <person name="Dong Y."/>
        </authorList>
    </citation>
    <scope>NUCLEOTIDE SEQUENCE [LARGE SCALE GENOMIC DNA]</scope>
    <source>
        <tissue evidence="2">Leaf</tissue>
    </source>
</reference>
<evidence type="ECO:0000313" key="2">
    <source>
        <dbReference type="EMBL" id="QCD82247.1"/>
    </source>
</evidence>
<sequence length="183" mass="20221">MEKNSSYPSRNPSQKGHKKSSSNSRSSGKPGVHHSRIGSVKNNTTNYANNGSIHNFSSVVDNYIRTTRLGMQNSTLSYLASSASPTFSSIVDNYIRTSHSGMQNSTLSYLASYASPTFSSTMDNYIRSTHSGMQNSELSYLSYASRIENYMKSTRMVHSRISSFSSRVENDIKSTLSSDSYPS</sequence>
<name>A0A4D6L176_VIGUN</name>